<evidence type="ECO:0000313" key="2">
    <source>
        <dbReference type="Proteomes" id="UP000188637"/>
    </source>
</evidence>
<reference evidence="1" key="1">
    <citation type="submission" date="2016-08" db="EMBL/GenBank/DDBJ databases">
        <authorList>
            <person name="Ngugi D.K."/>
            <person name="Miyake S."/>
            <person name="Stingl U."/>
        </authorList>
    </citation>
    <scope>NUCLEOTIDE SEQUENCE</scope>
    <source>
        <strain evidence="1">SCG-D08WGA-EpuloA1</strain>
    </source>
</reference>
<proteinExistence type="predicted"/>
<keyword evidence="2" id="KW-1185">Reference proteome</keyword>
<evidence type="ECO:0000313" key="1">
    <source>
        <dbReference type="EMBL" id="ONI45702.1"/>
    </source>
</evidence>
<sequence>MEKTGMDSSLNLKKLPIIESRGISIAKMCKGKSVLTIGCVDMIETIKNYRSTVNSERFQLYNLNKYCKEVIGIDVNKEGIDRLIKYGYKNVYKYDIFVDQLDEIDKKEYDVIILSHVIEHVPDMYNFLKIIIQKFKFKKIIIAVPNAYDFFLTMRILFKNTEVISNDHYYTFSPITLKKLLESLSLKTEAIYIDRSKNLKFVKGQKNLIKEYIHYIIVKLLYKNFNYLGNIVYVGTYKPQINNN</sequence>
<comment type="caution">
    <text evidence="1">The sequence shown here is derived from an EMBL/GenBank/DDBJ whole genome shotgun (WGS) entry which is preliminary data.</text>
</comment>
<accession>A0ACC8XJ24</accession>
<name>A0ACC8XJ24_9FIRM</name>
<protein>
    <submittedName>
        <fullName evidence="1">Uncharacterized protein</fullName>
    </submittedName>
</protein>
<dbReference type="EMBL" id="LJHD01000049">
    <property type="protein sequence ID" value="ONI45702.1"/>
    <property type="molecule type" value="Genomic_DNA"/>
</dbReference>
<organism evidence="1 2">
    <name type="scientific">Candidatus Epulonipiscium fishelsonii</name>
    <dbReference type="NCBI Taxonomy" id="77094"/>
    <lineage>
        <taxon>Bacteria</taxon>
        <taxon>Bacillati</taxon>
        <taxon>Bacillota</taxon>
        <taxon>Clostridia</taxon>
        <taxon>Lachnospirales</taxon>
        <taxon>Lachnospiraceae</taxon>
        <taxon>Candidatus Epulonipiscium</taxon>
    </lineage>
</organism>
<dbReference type="Proteomes" id="UP000188637">
    <property type="component" value="Unassembled WGS sequence"/>
</dbReference>
<gene>
    <name evidence="1" type="ORF">AN640_04205</name>
</gene>